<reference evidence="3" key="1">
    <citation type="submission" date="2018-05" db="EMBL/GenBank/DDBJ databases">
        <authorList>
            <person name="Lanie J.A."/>
            <person name="Ng W.-L."/>
            <person name="Kazmierczak K.M."/>
            <person name="Andrzejewski T.M."/>
            <person name="Davidsen T.M."/>
            <person name="Wayne K.J."/>
            <person name="Tettelin H."/>
            <person name="Glass J.I."/>
            <person name="Rusch D."/>
            <person name="Podicherti R."/>
            <person name="Tsui H.-C.T."/>
            <person name="Winkler M.E."/>
        </authorList>
    </citation>
    <scope>NUCLEOTIDE SEQUENCE</scope>
</reference>
<dbReference type="AlphaFoldDB" id="A0A381Y9G8"/>
<dbReference type="InterPro" id="IPR029021">
    <property type="entry name" value="Prot-tyrosine_phosphatase-like"/>
</dbReference>
<dbReference type="PROSITE" id="PS50056">
    <property type="entry name" value="TYR_PHOSPHATASE_2"/>
    <property type="match status" value="1"/>
</dbReference>
<evidence type="ECO:0000313" key="3">
    <source>
        <dbReference type="EMBL" id="SVA73272.1"/>
    </source>
</evidence>
<dbReference type="PROSITE" id="PS00383">
    <property type="entry name" value="TYR_PHOSPHATASE_1"/>
    <property type="match status" value="1"/>
</dbReference>
<dbReference type="InterPro" id="IPR057023">
    <property type="entry name" value="PTP-SAK"/>
</dbReference>
<feature type="domain" description="Tyrosine specific protein phosphatases" evidence="2">
    <location>
        <begin position="126"/>
        <end position="179"/>
    </location>
</feature>
<dbReference type="InterPro" id="IPR050561">
    <property type="entry name" value="PTP"/>
</dbReference>
<sequence>MSTKHATSVPLAKLNPFSYWVLNGRLAAGEYPGNQFSLNAATMVATLVHQVIALISSGFRAWNTPSWKIGNLMDSGIDTFIDLTELGERPGYGSYLHKERRKRSRRSTYYRFPITDRDVPDKGMMTELLDLLGSEMDAGRTVYVHCFRGLGRTGTVVGCYLVNQGLSGPEALSRISELRKDVAGSFRKSPETDIQRDFVRNWS</sequence>
<accession>A0A381Y9G8</accession>
<evidence type="ECO:0000256" key="1">
    <source>
        <dbReference type="ARBA" id="ARBA00022801"/>
    </source>
</evidence>
<dbReference type="Pfam" id="PF22784">
    <property type="entry name" value="PTP-SAK"/>
    <property type="match status" value="1"/>
</dbReference>
<dbReference type="Gene3D" id="3.90.190.10">
    <property type="entry name" value="Protein tyrosine phosphatase superfamily"/>
    <property type="match status" value="1"/>
</dbReference>
<proteinExistence type="predicted"/>
<dbReference type="InterPro" id="IPR016130">
    <property type="entry name" value="Tyr_Pase_AS"/>
</dbReference>
<protein>
    <recommendedName>
        <fullName evidence="2">Tyrosine specific protein phosphatases domain-containing protein</fullName>
    </recommendedName>
</protein>
<dbReference type="GO" id="GO:0016791">
    <property type="term" value="F:phosphatase activity"/>
    <property type="evidence" value="ECO:0007669"/>
    <property type="project" value="UniProtKB-ARBA"/>
</dbReference>
<dbReference type="SUPFAM" id="SSF52799">
    <property type="entry name" value="(Phosphotyrosine protein) phosphatases II"/>
    <property type="match status" value="1"/>
</dbReference>
<keyword evidence="1" id="KW-0378">Hydrolase</keyword>
<dbReference type="EMBL" id="UINC01017622">
    <property type="protein sequence ID" value="SVA73272.1"/>
    <property type="molecule type" value="Genomic_DNA"/>
</dbReference>
<evidence type="ECO:0000259" key="2">
    <source>
        <dbReference type="PROSITE" id="PS50056"/>
    </source>
</evidence>
<dbReference type="InterPro" id="IPR000387">
    <property type="entry name" value="Tyr_Pase_dom"/>
</dbReference>
<name>A0A381Y9G8_9ZZZZ</name>
<gene>
    <name evidence="3" type="ORF">METZ01_LOCUS126126</name>
</gene>
<dbReference type="PANTHER" id="PTHR23339">
    <property type="entry name" value="TYROSINE SPECIFIC PROTEIN PHOSPHATASE AND DUAL SPECIFICITY PROTEIN PHOSPHATASE"/>
    <property type="match status" value="1"/>
</dbReference>
<organism evidence="3">
    <name type="scientific">marine metagenome</name>
    <dbReference type="NCBI Taxonomy" id="408172"/>
    <lineage>
        <taxon>unclassified sequences</taxon>
        <taxon>metagenomes</taxon>
        <taxon>ecological metagenomes</taxon>
    </lineage>
</organism>